<name>A0A3B0XM00_9ZZZZ</name>
<accession>A0A3B0XM00</accession>
<evidence type="ECO:0000256" key="1">
    <source>
        <dbReference type="SAM" id="Phobius"/>
    </source>
</evidence>
<keyword evidence="1" id="KW-0472">Membrane</keyword>
<keyword evidence="1" id="KW-0812">Transmembrane</keyword>
<gene>
    <name evidence="2" type="ORF">MNBD_GAMMA09-871</name>
</gene>
<protein>
    <submittedName>
        <fullName evidence="2">Uncharacterized protein</fullName>
    </submittedName>
</protein>
<sequence>MVSGFVAFTLILIFKGRDLGYLKFHLGLVILMTACFIPLFYGSVGSFFQWQYAGAVYEKSWLAFVLSPLLLFCFIFVMDKVLS</sequence>
<dbReference type="EMBL" id="UOFI01000063">
    <property type="protein sequence ID" value="VAW65153.1"/>
    <property type="molecule type" value="Genomic_DNA"/>
</dbReference>
<proteinExistence type="predicted"/>
<feature type="transmembrane region" description="Helical" evidence="1">
    <location>
        <begin position="61"/>
        <end position="78"/>
    </location>
</feature>
<feature type="transmembrane region" description="Helical" evidence="1">
    <location>
        <begin position="21"/>
        <end position="41"/>
    </location>
</feature>
<organism evidence="2">
    <name type="scientific">hydrothermal vent metagenome</name>
    <dbReference type="NCBI Taxonomy" id="652676"/>
    <lineage>
        <taxon>unclassified sequences</taxon>
        <taxon>metagenomes</taxon>
        <taxon>ecological metagenomes</taxon>
    </lineage>
</organism>
<dbReference type="AlphaFoldDB" id="A0A3B0XM00"/>
<evidence type="ECO:0000313" key="2">
    <source>
        <dbReference type="EMBL" id="VAW65153.1"/>
    </source>
</evidence>
<keyword evidence="1" id="KW-1133">Transmembrane helix</keyword>
<reference evidence="2" key="1">
    <citation type="submission" date="2018-06" db="EMBL/GenBank/DDBJ databases">
        <authorList>
            <person name="Zhirakovskaya E."/>
        </authorList>
    </citation>
    <scope>NUCLEOTIDE SEQUENCE</scope>
</reference>